<keyword evidence="3" id="KW-0067">ATP-binding</keyword>
<dbReference type="PANTHER" id="PTHR45626">
    <property type="entry name" value="TRANSCRIPTION TERMINATION FACTOR 2-RELATED"/>
    <property type="match status" value="1"/>
</dbReference>
<evidence type="ECO:0000256" key="4">
    <source>
        <dbReference type="SAM" id="MobiDB-lite"/>
    </source>
</evidence>
<accession>A0A0D2D010</accession>
<evidence type="ECO:0000313" key="8">
    <source>
        <dbReference type="Proteomes" id="UP000054342"/>
    </source>
</evidence>
<dbReference type="InterPro" id="IPR014001">
    <property type="entry name" value="Helicase_ATP-bd"/>
</dbReference>
<dbReference type="GO" id="GO:0006281">
    <property type="term" value="P:DNA repair"/>
    <property type="evidence" value="ECO:0007669"/>
    <property type="project" value="TreeGrafter"/>
</dbReference>
<dbReference type="SMART" id="SM00487">
    <property type="entry name" value="DEXDc"/>
    <property type="match status" value="1"/>
</dbReference>
<dbReference type="Gene3D" id="3.40.50.300">
    <property type="entry name" value="P-loop containing nucleotide triphosphate hydrolases"/>
    <property type="match status" value="1"/>
</dbReference>
<keyword evidence="8" id="KW-1185">Reference proteome</keyword>
<evidence type="ECO:0000313" key="7">
    <source>
        <dbReference type="EMBL" id="KIW55742.1"/>
    </source>
</evidence>
<feature type="compositionally biased region" description="Polar residues" evidence="4">
    <location>
        <begin position="355"/>
        <end position="367"/>
    </location>
</feature>
<dbReference type="InterPro" id="IPR050628">
    <property type="entry name" value="SNF2_RAD54_helicase_TF"/>
</dbReference>
<evidence type="ECO:0008006" key="9">
    <source>
        <dbReference type="Google" id="ProtNLM"/>
    </source>
</evidence>
<dbReference type="Proteomes" id="UP000054342">
    <property type="component" value="Unassembled WGS sequence"/>
</dbReference>
<feature type="region of interest" description="Disordered" evidence="4">
    <location>
        <begin position="350"/>
        <end position="372"/>
    </location>
</feature>
<gene>
    <name evidence="7" type="ORF">PV05_04471</name>
</gene>
<keyword evidence="2" id="KW-0378">Hydrolase</keyword>
<dbReference type="InterPro" id="IPR027417">
    <property type="entry name" value="P-loop_NTPase"/>
</dbReference>
<dbReference type="SMART" id="SM00490">
    <property type="entry name" value="HELICc"/>
    <property type="match status" value="1"/>
</dbReference>
<feature type="region of interest" description="Disordered" evidence="4">
    <location>
        <begin position="175"/>
        <end position="313"/>
    </location>
</feature>
<dbReference type="GO" id="GO:0008094">
    <property type="term" value="F:ATP-dependent activity, acting on DNA"/>
    <property type="evidence" value="ECO:0007669"/>
    <property type="project" value="TreeGrafter"/>
</dbReference>
<dbReference type="InterPro" id="IPR001650">
    <property type="entry name" value="Helicase_C-like"/>
</dbReference>
<dbReference type="GeneID" id="25326379"/>
<dbReference type="PROSITE" id="PS51194">
    <property type="entry name" value="HELICASE_CTER"/>
    <property type="match status" value="1"/>
</dbReference>
<feature type="compositionally biased region" description="Low complexity" evidence="4">
    <location>
        <begin position="260"/>
        <end position="294"/>
    </location>
</feature>
<feature type="domain" description="Helicase ATP-binding" evidence="5">
    <location>
        <begin position="621"/>
        <end position="849"/>
    </location>
</feature>
<name>A0A0D2D010_9EURO</name>
<proteinExistence type="predicted"/>
<evidence type="ECO:0000259" key="5">
    <source>
        <dbReference type="PROSITE" id="PS51192"/>
    </source>
</evidence>
<protein>
    <recommendedName>
        <fullName evidence="9">Helicase C-terminal domain-containing protein</fullName>
    </recommendedName>
</protein>
<dbReference type="OrthoDB" id="4121246at2759"/>
<dbReference type="GO" id="GO:0005524">
    <property type="term" value="F:ATP binding"/>
    <property type="evidence" value="ECO:0007669"/>
    <property type="project" value="UniProtKB-KW"/>
</dbReference>
<evidence type="ECO:0000256" key="2">
    <source>
        <dbReference type="ARBA" id="ARBA00022801"/>
    </source>
</evidence>
<evidence type="ECO:0000259" key="6">
    <source>
        <dbReference type="PROSITE" id="PS51194"/>
    </source>
</evidence>
<dbReference type="InterPro" id="IPR000330">
    <property type="entry name" value="SNF2_N"/>
</dbReference>
<dbReference type="Pfam" id="PF00271">
    <property type="entry name" value="Helicase_C"/>
    <property type="match status" value="1"/>
</dbReference>
<feature type="region of interest" description="Disordered" evidence="4">
    <location>
        <begin position="1"/>
        <end position="31"/>
    </location>
</feature>
<dbReference type="CDD" id="cd18793">
    <property type="entry name" value="SF2_C_SNF"/>
    <property type="match status" value="1"/>
</dbReference>
<dbReference type="HOGENOM" id="CLU_262304_0_0_1"/>
<dbReference type="GO" id="GO:0005634">
    <property type="term" value="C:nucleus"/>
    <property type="evidence" value="ECO:0007669"/>
    <property type="project" value="TreeGrafter"/>
</dbReference>
<organism evidence="7 8">
    <name type="scientific">Exophiala xenobiotica</name>
    <dbReference type="NCBI Taxonomy" id="348802"/>
    <lineage>
        <taxon>Eukaryota</taxon>
        <taxon>Fungi</taxon>
        <taxon>Dikarya</taxon>
        <taxon>Ascomycota</taxon>
        <taxon>Pezizomycotina</taxon>
        <taxon>Eurotiomycetes</taxon>
        <taxon>Chaetothyriomycetidae</taxon>
        <taxon>Chaetothyriales</taxon>
        <taxon>Herpotrichiellaceae</taxon>
        <taxon>Exophiala</taxon>
    </lineage>
</organism>
<dbReference type="SUPFAM" id="SSF52540">
    <property type="entry name" value="P-loop containing nucleoside triphosphate hydrolases"/>
    <property type="match status" value="2"/>
</dbReference>
<dbReference type="STRING" id="348802.A0A0D2D010"/>
<dbReference type="Pfam" id="PF00176">
    <property type="entry name" value="SNF2-rel_dom"/>
    <property type="match status" value="1"/>
</dbReference>
<sequence length="1290" mass="146002">MASTMTPPRSKKSQGKHPATPVTPKSKEGESIKFTSKADLAHHIGLADIGAYDEWRESECFKPIFDEYFENVVLPEREKATTEGKMRRRLMNLVSIEAKILEGESNGRRKYSSRRLDKSQWTLLDHTAWTLYELTEENTHTYKGLFYSRARMPVSEKHNLLWSVLQFEVWDNSPSRIQKRTPKRRGDSPLAKQPAKYVKTETSDVLPASTDDDAEEPVFPVHSASPAKTNEKKHPKPLLPPAFSGLETFHPPRRTLSAGTSSRQPSSTQPSSTQPSSSHPSSTRNSSSHNSSSHASESPAVRLPTSQPASIQPVPTMNDLQAAFIQVQENLERQNADQQLESAFALMTAAEQERTGGSSARQPSGKASSAPVERPVNLDNLLASIEDELADNTLNEQPPSPQEPFMQPTIAGSATDDVEDVDEADGAQEALALLPTARAAPLEDHAARLEVGDMIERLELQEEITDRANRVENFRLTAYDVMRMERRHETFDLDDRFWQHDLLKRLDKHFEDIQALERDVRFLSAMETQLCAEDAAYRRGLEAQGAEEDDSLVTQMATEQDRQAYLHQQRMVDNEMVQPQGHTEACAYLRIANPERPRLPSMPMTAFFKFWQPVAIRWMMQMRRQCLGGILLCDSMGMGKTWEIAGMLIAENLRKEQNDRNRAEYEEKGLWIEGGREPKPWIIVTLPALVEQWEEELRNISDRIITLRYYGTKQVYGPESVIKGTLSRDHEIFNGDAENMWKVVITTPQTLAYRHGPQAIIKYRQERFKLSHQAAKERRHILPEGWEHNLSGLFDVCAIDEAQSIKNPASSSHFACKWLQPNFYALVTASPDLNSSADVAGYMPFITPKVKGFGKNRHIVDLGLNPATVNPYDDLEDEDPGAVLRLSETFFQQYIAANDVTDPGVVGSRLRRLYQQCMIRRTFVSVVDGRKVADDIPAMRHRRLVCRFSRDELTRYKDYASIPTKKLVTVGPDGKRRWNWKHYRMLLLLSTWTGFQHIHEKFTAKDTLRHLSNKNLLADIVRWYCKANKEAFPETTEGQLALIYRSAPKVRALMAWVNEVVIKKQEKMIIFTSLPGQQVFLYAIMQALQIPTEAYHAKLTGEQKGSLQKKFNRQDEPLVLIGSYAITSCGLNLQYRCHHGAFLDPPPSKALGEQAAARIHRVGQSNLVDIVTLSTKDTFNDRQFLNNMRKAMPGLLASLSDRLFGKDVYTAAAADFDQEEGIPDVGDWVKWNGILVPADDARLPPNHGLPIISGWSLLDQILTDQMGTPFEYNAAVDDDEFGVDDHTPPP</sequence>
<feature type="compositionally biased region" description="Polar residues" evidence="4">
    <location>
        <begin position="304"/>
        <end position="313"/>
    </location>
</feature>
<dbReference type="InterPro" id="IPR049730">
    <property type="entry name" value="SNF2/RAD54-like_C"/>
</dbReference>
<feature type="domain" description="Helicase C-terminal" evidence="6">
    <location>
        <begin position="1056"/>
        <end position="1203"/>
    </location>
</feature>
<dbReference type="PANTHER" id="PTHR45626:SF14">
    <property type="entry name" value="ATP-DEPENDENT DNA HELICASE (EUROFUNG)"/>
    <property type="match status" value="1"/>
</dbReference>
<evidence type="ECO:0000256" key="3">
    <source>
        <dbReference type="ARBA" id="ARBA00022840"/>
    </source>
</evidence>
<dbReference type="EMBL" id="KN847319">
    <property type="protein sequence ID" value="KIW55742.1"/>
    <property type="molecule type" value="Genomic_DNA"/>
</dbReference>
<dbReference type="PROSITE" id="PS51192">
    <property type="entry name" value="HELICASE_ATP_BIND_1"/>
    <property type="match status" value="1"/>
</dbReference>
<keyword evidence="1" id="KW-0547">Nucleotide-binding</keyword>
<dbReference type="GO" id="GO:0016787">
    <property type="term" value="F:hydrolase activity"/>
    <property type="evidence" value="ECO:0007669"/>
    <property type="project" value="UniProtKB-KW"/>
</dbReference>
<evidence type="ECO:0000256" key="1">
    <source>
        <dbReference type="ARBA" id="ARBA00022741"/>
    </source>
</evidence>
<dbReference type="Gene3D" id="3.40.50.10810">
    <property type="entry name" value="Tandem AAA-ATPase domain"/>
    <property type="match status" value="1"/>
</dbReference>
<dbReference type="InterPro" id="IPR038718">
    <property type="entry name" value="SNF2-like_sf"/>
</dbReference>
<dbReference type="RefSeq" id="XP_013316326.1">
    <property type="nucleotide sequence ID" value="XM_013460872.1"/>
</dbReference>
<reference evidence="7 8" key="1">
    <citation type="submission" date="2015-01" db="EMBL/GenBank/DDBJ databases">
        <title>The Genome Sequence of Exophiala xenobiotica CBS118157.</title>
        <authorList>
            <consortium name="The Broad Institute Genomics Platform"/>
            <person name="Cuomo C."/>
            <person name="de Hoog S."/>
            <person name="Gorbushina A."/>
            <person name="Stielow B."/>
            <person name="Teixiera M."/>
            <person name="Abouelleil A."/>
            <person name="Chapman S.B."/>
            <person name="Priest M."/>
            <person name="Young S.K."/>
            <person name="Wortman J."/>
            <person name="Nusbaum C."/>
            <person name="Birren B."/>
        </authorList>
    </citation>
    <scope>NUCLEOTIDE SEQUENCE [LARGE SCALE GENOMIC DNA]</scope>
    <source>
        <strain evidence="7 8">CBS 118157</strain>
    </source>
</reference>